<name>A0RYS5_CENSY</name>
<dbReference type="KEGG" id="csy:CENSYa_1883"/>
<gene>
    <name evidence="1" type="ordered locus">CENSYa_1883</name>
</gene>
<dbReference type="EMBL" id="DP000238">
    <property type="protein sequence ID" value="ABK78492.1"/>
    <property type="molecule type" value="Genomic_DNA"/>
</dbReference>
<dbReference type="STRING" id="414004.CENSYa_1883"/>
<dbReference type="AlphaFoldDB" id="A0RYS5"/>
<dbReference type="EnsemblBacteria" id="ABK78492">
    <property type="protein sequence ID" value="ABK78492"/>
    <property type="gene ID" value="CENSYa_1883"/>
</dbReference>
<sequence length="144" mass="15917">MNKKVLWAAAAAAALVLILMIRSVSDSPESTDFAYHVLLADPEKYKGGAYTESFVISAGSYEFRFIPNGDSPRTLSIQLAGESFLFSEDFELEGTPHRTQFSEYFTWDYTGDRGFVLDSGQDLEIMIDPNGNTVGTVSVMIVRP</sequence>
<proteinExistence type="predicted"/>
<evidence type="ECO:0000313" key="2">
    <source>
        <dbReference type="Proteomes" id="UP000000758"/>
    </source>
</evidence>
<dbReference type="HOGENOM" id="CLU_1811514_0_0_2"/>
<dbReference type="Proteomes" id="UP000000758">
    <property type="component" value="Chromosome"/>
</dbReference>
<keyword evidence="2" id="KW-1185">Reference proteome</keyword>
<accession>A0RYS5</accession>
<protein>
    <submittedName>
        <fullName evidence="1">Uncharacterized protein</fullName>
    </submittedName>
</protein>
<reference evidence="1 2" key="1">
    <citation type="journal article" date="2006" name="Proc. Natl. Acad. Sci. U.S.A.">
        <title>Genomic analysis of the uncultivated marine crenarchaeote Cenarchaeum symbiosum.</title>
        <authorList>
            <person name="Hallam S.J."/>
            <person name="Konstantinidis K.T."/>
            <person name="Putnam N."/>
            <person name="Schleper C."/>
            <person name="Watanabe Y."/>
            <person name="Sugahara J."/>
            <person name="Preston C."/>
            <person name="de la Torre J."/>
            <person name="Richardson P.M."/>
            <person name="DeLong E.F."/>
        </authorList>
    </citation>
    <scope>NUCLEOTIDE SEQUENCE [LARGE SCALE GENOMIC DNA]</scope>
    <source>
        <strain evidence="2">A</strain>
    </source>
</reference>
<organism evidence="1 2">
    <name type="scientific">Cenarchaeum symbiosum (strain A)</name>
    <dbReference type="NCBI Taxonomy" id="414004"/>
    <lineage>
        <taxon>Archaea</taxon>
        <taxon>Nitrososphaerota</taxon>
        <taxon>Candidatus Cenarchaeales</taxon>
        <taxon>Candidatus Cenarchaeaceae</taxon>
        <taxon>Candidatus Cenarchaeum</taxon>
    </lineage>
</organism>
<evidence type="ECO:0000313" key="1">
    <source>
        <dbReference type="EMBL" id="ABK78492.1"/>
    </source>
</evidence>